<name>A0A2U1Q4I4_ARTAN</name>
<dbReference type="PANTHER" id="PTHR32343">
    <property type="entry name" value="SERINE/ARGININE-RICH SPLICING FACTOR"/>
    <property type="match status" value="1"/>
</dbReference>
<proteinExistence type="predicted"/>
<organism evidence="1 2">
    <name type="scientific">Artemisia annua</name>
    <name type="common">Sweet wormwood</name>
    <dbReference type="NCBI Taxonomy" id="35608"/>
    <lineage>
        <taxon>Eukaryota</taxon>
        <taxon>Viridiplantae</taxon>
        <taxon>Streptophyta</taxon>
        <taxon>Embryophyta</taxon>
        <taxon>Tracheophyta</taxon>
        <taxon>Spermatophyta</taxon>
        <taxon>Magnoliopsida</taxon>
        <taxon>eudicotyledons</taxon>
        <taxon>Gunneridae</taxon>
        <taxon>Pentapetalae</taxon>
        <taxon>asterids</taxon>
        <taxon>campanulids</taxon>
        <taxon>Asterales</taxon>
        <taxon>Asteraceae</taxon>
        <taxon>Asteroideae</taxon>
        <taxon>Anthemideae</taxon>
        <taxon>Artemisiinae</taxon>
        <taxon>Artemisia</taxon>
    </lineage>
</organism>
<dbReference type="OrthoDB" id="7763451at2759"/>
<sequence length="306" mass="32850">MMNILDASQQVCATPDVIPQPVPTVSSAAQTPSTAGSVHAATSTNAFSNATTTVAYGVRKRMCTVAHSPVVTLFQALPREIVVMMVQSQMEKSHRGRVNAQKYSTGAKCFSEQWYLIGSADDHEGKQNEKLDCHVSTGASIGGVASSTLDNSLESFGTFTIASWRGTKVAVKKLGDELFADKDKVWITLDDTTSKCVLAKGYILGKDALEKAKAFDESHKVSASVLPKLLNLVKHMGFDKLCAGIEVVRSVDKIYHISNTTKSIVSATGRWAVAAATTVVNSNYFSKGSLWMFNALSRAAKAEECS</sequence>
<accession>A0A2U1Q4I4</accession>
<reference evidence="1 2" key="1">
    <citation type="journal article" date="2018" name="Mol. Plant">
        <title>The genome of Artemisia annua provides insight into the evolution of Asteraceae family and artemisinin biosynthesis.</title>
        <authorList>
            <person name="Shen Q."/>
            <person name="Zhang L."/>
            <person name="Liao Z."/>
            <person name="Wang S."/>
            <person name="Yan T."/>
            <person name="Shi P."/>
            <person name="Liu M."/>
            <person name="Fu X."/>
            <person name="Pan Q."/>
            <person name="Wang Y."/>
            <person name="Lv Z."/>
            <person name="Lu X."/>
            <person name="Zhang F."/>
            <person name="Jiang W."/>
            <person name="Ma Y."/>
            <person name="Chen M."/>
            <person name="Hao X."/>
            <person name="Li L."/>
            <person name="Tang Y."/>
            <person name="Lv G."/>
            <person name="Zhou Y."/>
            <person name="Sun X."/>
            <person name="Brodelius P.E."/>
            <person name="Rose J.K.C."/>
            <person name="Tang K."/>
        </authorList>
    </citation>
    <scope>NUCLEOTIDE SEQUENCE [LARGE SCALE GENOMIC DNA]</scope>
    <source>
        <strain evidence="2">cv. Huhao1</strain>
        <tissue evidence="1">Leaf</tissue>
    </source>
</reference>
<dbReference type="Proteomes" id="UP000245207">
    <property type="component" value="Unassembled WGS sequence"/>
</dbReference>
<dbReference type="STRING" id="35608.A0A2U1Q4I4"/>
<dbReference type="PANTHER" id="PTHR32343:SF26">
    <property type="entry name" value="RNA-BINDING (RRM_RBD_RNP MOTIFS) FAMILY PROTEIN"/>
    <property type="match status" value="1"/>
</dbReference>
<dbReference type="EMBL" id="PKPP01000426">
    <property type="protein sequence ID" value="PWA92906.1"/>
    <property type="molecule type" value="Genomic_DNA"/>
</dbReference>
<comment type="caution">
    <text evidence="1">The sequence shown here is derived from an EMBL/GenBank/DDBJ whole genome shotgun (WGS) entry which is preliminary data.</text>
</comment>
<keyword evidence="2" id="KW-1185">Reference proteome</keyword>
<gene>
    <name evidence="1" type="ORF">CTI12_AA070940</name>
</gene>
<dbReference type="AlphaFoldDB" id="A0A2U1Q4I4"/>
<evidence type="ECO:0000313" key="1">
    <source>
        <dbReference type="EMBL" id="PWA92906.1"/>
    </source>
</evidence>
<evidence type="ECO:0000313" key="2">
    <source>
        <dbReference type="Proteomes" id="UP000245207"/>
    </source>
</evidence>
<protein>
    <submittedName>
        <fullName evidence="1">RNA recognition motif containing protein</fullName>
    </submittedName>
</protein>